<proteinExistence type="predicted"/>
<evidence type="ECO:0000256" key="1">
    <source>
        <dbReference type="SAM" id="MobiDB-lite"/>
    </source>
</evidence>
<accession>A0ABX1G7Z5</accession>
<evidence type="ECO:0000256" key="2">
    <source>
        <dbReference type="SAM" id="Phobius"/>
    </source>
</evidence>
<dbReference type="Proteomes" id="UP000746595">
    <property type="component" value="Unassembled WGS sequence"/>
</dbReference>
<keyword evidence="2" id="KW-0472">Membrane</keyword>
<keyword evidence="2" id="KW-0812">Transmembrane</keyword>
<feature type="region of interest" description="Disordered" evidence="1">
    <location>
        <begin position="1"/>
        <end position="32"/>
    </location>
</feature>
<feature type="compositionally biased region" description="Pro residues" evidence="1">
    <location>
        <begin position="78"/>
        <end position="90"/>
    </location>
</feature>
<reference evidence="3 4" key="1">
    <citation type="submission" date="2020-04" db="EMBL/GenBank/DDBJ databases">
        <title>Paeniglutamicibacter sp. ANT13_2, a novel actinomycete isolated from sediment in Antarctica.</title>
        <authorList>
            <person name="Sakdapetsiri C."/>
            <person name="Pinyakong O."/>
        </authorList>
    </citation>
    <scope>NUCLEOTIDE SEQUENCE [LARGE SCALE GENOMIC DNA]</scope>
    <source>
        <strain evidence="3 4">ANT13_2</strain>
    </source>
</reference>
<protein>
    <submittedName>
        <fullName evidence="3">Uncharacterized protein</fullName>
    </submittedName>
</protein>
<keyword evidence="2" id="KW-1133">Transmembrane helix</keyword>
<organism evidence="3 4">
    <name type="scientific">Paeniglutamicibacter terrestris</name>
    <dbReference type="NCBI Taxonomy" id="2723403"/>
    <lineage>
        <taxon>Bacteria</taxon>
        <taxon>Bacillati</taxon>
        <taxon>Actinomycetota</taxon>
        <taxon>Actinomycetes</taxon>
        <taxon>Micrococcales</taxon>
        <taxon>Micrococcaceae</taxon>
        <taxon>Paeniglutamicibacter</taxon>
    </lineage>
</organism>
<name>A0ABX1G7Z5_9MICC</name>
<feature type="transmembrane region" description="Helical" evidence="2">
    <location>
        <begin position="49"/>
        <end position="72"/>
    </location>
</feature>
<feature type="region of interest" description="Disordered" evidence="1">
    <location>
        <begin position="78"/>
        <end position="110"/>
    </location>
</feature>
<feature type="compositionally biased region" description="Low complexity" evidence="1">
    <location>
        <begin position="91"/>
        <end position="106"/>
    </location>
</feature>
<evidence type="ECO:0000313" key="4">
    <source>
        <dbReference type="Proteomes" id="UP000746595"/>
    </source>
</evidence>
<dbReference type="EMBL" id="JAAWVT010000009">
    <property type="protein sequence ID" value="NKG22134.1"/>
    <property type="molecule type" value="Genomic_DNA"/>
</dbReference>
<keyword evidence="4" id="KW-1185">Reference proteome</keyword>
<dbReference type="RefSeq" id="WP_168152936.1">
    <property type="nucleotide sequence ID" value="NZ_JAAWVT010000009.1"/>
</dbReference>
<gene>
    <name evidence="3" type="ORF">HED64_15655</name>
</gene>
<evidence type="ECO:0000313" key="3">
    <source>
        <dbReference type="EMBL" id="NKG22134.1"/>
    </source>
</evidence>
<sequence length="452" mass="48747">MDNIEQLLRDADPRMHRKSAGPLPLNLDEPGPVFVQQPVRQASRPRRSWGPVALGAMVTASAVAAVIFWSPWNAPLPEPGPAITPTPSPTAPSESSSANPTTPPESGALPNGLFPAYDGVHFTDDQACRALSLPQIQLADAQGKLSTPGYDTRAFSLIGCVEGFAAFTPSEQFKLEERVQDTSGGMLIAKWDPEAEHWVSSPSNLTGEGVEVYQEYLSWPLLRGYTYEADQTPEQRMDLAVKETGIDPEIVAELFGPNVPSWMETETSTERVPYGNSVLEVTHPVWTQVESMNAADGKVLDPATVNPKDAATYHLGFFDAHGKTVFNLAIFTDDRPGEDGTETCKDPAGTYTLNGLSPTSVVVDEGKLALGLITQTDYFGIERSAVSLVPADSAAQGKLCDLATAFHLNGKLVQSDAWTGYMGFKDAAERNTYLASSEYLRAQDVAASLKLK</sequence>
<comment type="caution">
    <text evidence="3">The sequence shown here is derived from an EMBL/GenBank/DDBJ whole genome shotgun (WGS) entry which is preliminary data.</text>
</comment>